<name>A0A1Y1WZH7_9FUNG</name>
<evidence type="ECO:0000256" key="1">
    <source>
        <dbReference type="ARBA" id="ARBA00004127"/>
    </source>
</evidence>
<evidence type="ECO:0000313" key="9">
    <source>
        <dbReference type="EMBL" id="ORX78987.1"/>
    </source>
</evidence>
<keyword evidence="10" id="KW-1185">Reference proteome</keyword>
<proteinExistence type="predicted"/>
<sequence>MAFFIFIVSLFIFWLIAAIIGRKKSSNDTTNFSLLDNTVLPPNVNSRTVIKFGKLVYQTKSLNKILLSISQKGKKIWQIWFSMGVFFGFLAILLSTIVLLFSFSLSLYSLIYKINSSNNAINISINPMVNIESNGLSSIENSNFVGGNNKTVYQNNTFEYTKNQKEEMSIIDDLIVLNTFSGENVVINKTLPISYDNYVKSLVYGNWNEYFEYEESFAEHTAKKYNQFLVSVIPGINLPLWHIGYYLLATFLSGIIHEFGHAIAALSENISIYSTGAFFYIVFPGAFVNMDDHLLSLLKPFHQLRIFCAGVWHNVWLCILCYILLITMPYWLIGYSQSNNELYVLDVNKNSPLYGYVHKGSIIHSINDQPIPYGNDGFEIMLRQSLIKNPINHPGYCISKELYEENDSSCCKVSLEKPLSTSNLQCFEHHESLLDLYEVYMNEKTFSVERGKEYIPTSPLTSKCSNFINIIKNAKQCYIDSDCIESKENLNRRSMSNSLNYNQTIITNLSHNPNKLILSKRENTQEMEEYEDLNIKEYFENLHSYKNNLDTYCMTPYIPNPFMRVIKFQVNDYPKDHYAHYREVIFLSDPREVWDSVKVGNFFPKISILPFFIPYMIEYTLKYTISLSAALSILNMIPAFNMDGYHAFFALMKVIAIIFSKTKKKLKVMNIKERFKILFSSNFYVSLVNDDDENNEEMLSNAKDKYSNKWQHFIEKIIPWFYTGLLIVAIISGIIGALSGNGRSLV</sequence>
<dbReference type="GO" id="GO:0005737">
    <property type="term" value="C:cytoplasm"/>
    <property type="evidence" value="ECO:0007669"/>
    <property type="project" value="TreeGrafter"/>
</dbReference>
<organism evidence="9 10">
    <name type="scientific">Anaeromyces robustus</name>
    <dbReference type="NCBI Taxonomy" id="1754192"/>
    <lineage>
        <taxon>Eukaryota</taxon>
        <taxon>Fungi</taxon>
        <taxon>Fungi incertae sedis</taxon>
        <taxon>Chytridiomycota</taxon>
        <taxon>Chytridiomycota incertae sedis</taxon>
        <taxon>Neocallimastigomycetes</taxon>
        <taxon>Neocallimastigales</taxon>
        <taxon>Neocallimastigaceae</taxon>
        <taxon>Anaeromyces</taxon>
    </lineage>
</organism>
<evidence type="ECO:0000256" key="2">
    <source>
        <dbReference type="ARBA" id="ARBA00022692"/>
    </source>
</evidence>
<dbReference type="STRING" id="1754192.A0A1Y1WZH7"/>
<dbReference type="GO" id="GO:0031293">
    <property type="term" value="P:membrane protein intracellular domain proteolysis"/>
    <property type="evidence" value="ECO:0007669"/>
    <property type="project" value="TreeGrafter"/>
</dbReference>
<gene>
    <name evidence="9" type="ORF">BCR32DRAFT_294703</name>
</gene>
<dbReference type="PANTHER" id="PTHR13325:SF3">
    <property type="entry name" value="MEMBRANE-BOUND TRANSCRIPTION FACTOR SITE-2 PROTEASE"/>
    <property type="match status" value="1"/>
</dbReference>
<evidence type="ECO:0000256" key="4">
    <source>
        <dbReference type="ARBA" id="ARBA00023136"/>
    </source>
</evidence>
<dbReference type="OrthoDB" id="7694678at2759"/>
<evidence type="ECO:0000256" key="7">
    <source>
        <dbReference type="SAM" id="SignalP"/>
    </source>
</evidence>
<protein>
    <recommendedName>
        <fullName evidence="5">Endopeptidase S2P</fullName>
    </recommendedName>
</protein>
<feature type="transmembrane region" description="Helical" evidence="6">
    <location>
        <begin position="311"/>
        <end position="332"/>
    </location>
</feature>
<keyword evidence="7" id="KW-0732">Signal</keyword>
<keyword evidence="4 6" id="KW-0472">Membrane</keyword>
<dbReference type="EMBL" id="MCFG01000191">
    <property type="protein sequence ID" value="ORX78987.1"/>
    <property type="molecule type" value="Genomic_DNA"/>
</dbReference>
<feature type="transmembrane region" description="Helical" evidence="6">
    <location>
        <begin position="270"/>
        <end position="290"/>
    </location>
</feature>
<evidence type="ECO:0000256" key="3">
    <source>
        <dbReference type="ARBA" id="ARBA00022989"/>
    </source>
</evidence>
<evidence type="ECO:0000259" key="8">
    <source>
        <dbReference type="Pfam" id="PF02163"/>
    </source>
</evidence>
<dbReference type="GO" id="GO:0012505">
    <property type="term" value="C:endomembrane system"/>
    <property type="evidence" value="ECO:0007669"/>
    <property type="project" value="UniProtKB-SubCell"/>
</dbReference>
<dbReference type="GO" id="GO:0016020">
    <property type="term" value="C:membrane"/>
    <property type="evidence" value="ECO:0007669"/>
    <property type="project" value="InterPro"/>
</dbReference>
<dbReference type="GO" id="GO:0004222">
    <property type="term" value="F:metalloendopeptidase activity"/>
    <property type="evidence" value="ECO:0007669"/>
    <property type="project" value="InterPro"/>
</dbReference>
<evidence type="ECO:0000256" key="5">
    <source>
        <dbReference type="ARBA" id="ARBA00032658"/>
    </source>
</evidence>
<reference evidence="9 10" key="2">
    <citation type="submission" date="2016-08" db="EMBL/GenBank/DDBJ databases">
        <title>Pervasive Adenine N6-methylation of Active Genes in Fungi.</title>
        <authorList>
            <consortium name="DOE Joint Genome Institute"/>
            <person name="Mondo S.J."/>
            <person name="Dannebaum R.O."/>
            <person name="Kuo R.C."/>
            <person name="Labutti K."/>
            <person name="Haridas S."/>
            <person name="Kuo A."/>
            <person name="Salamov A."/>
            <person name="Ahrendt S.R."/>
            <person name="Lipzen A."/>
            <person name="Sullivan W."/>
            <person name="Andreopoulos W.B."/>
            <person name="Clum A."/>
            <person name="Lindquist E."/>
            <person name="Daum C."/>
            <person name="Ramamoorthy G.K."/>
            <person name="Gryganskyi A."/>
            <person name="Culley D."/>
            <person name="Magnuson J.K."/>
            <person name="James T.Y."/>
            <person name="O'Malley M.A."/>
            <person name="Stajich J.E."/>
            <person name="Spatafora J.W."/>
            <person name="Visel A."/>
            <person name="Grigoriev I.V."/>
        </authorList>
    </citation>
    <scope>NUCLEOTIDE SEQUENCE [LARGE SCALE GENOMIC DNA]</scope>
    <source>
        <strain evidence="9 10">S4</strain>
    </source>
</reference>
<dbReference type="PRINTS" id="PR01000">
    <property type="entry name" value="SREBPS2PTASE"/>
</dbReference>
<feature type="domain" description="Peptidase M50" evidence="8">
    <location>
        <begin position="246"/>
        <end position="427"/>
    </location>
</feature>
<dbReference type="Pfam" id="PF02163">
    <property type="entry name" value="Peptidase_M50"/>
    <property type="match status" value="1"/>
</dbReference>
<comment type="subcellular location">
    <subcellularLocation>
        <location evidence="1">Endomembrane system</location>
        <topology evidence="1">Multi-pass membrane protein</topology>
    </subcellularLocation>
</comment>
<keyword evidence="3 6" id="KW-1133">Transmembrane helix</keyword>
<feature type="chain" id="PRO_5012485873" description="Endopeptidase S2P" evidence="7">
    <location>
        <begin position="19"/>
        <end position="746"/>
    </location>
</feature>
<feature type="transmembrane region" description="Helical" evidence="6">
    <location>
        <begin position="644"/>
        <end position="662"/>
    </location>
</feature>
<dbReference type="InterPro" id="IPR001193">
    <property type="entry name" value="MBTPS2"/>
</dbReference>
<feature type="transmembrane region" description="Helical" evidence="6">
    <location>
        <begin position="717"/>
        <end position="738"/>
    </location>
</feature>
<dbReference type="Proteomes" id="UP000193944">
    <property type="component" value="Unassembled WGS sequence"/>
</dbReference>
<reference evidence="9 10" key="1">
    <citation type="submission" date="2016-08" db="EMBL/GenBank/DDBJ databases">
        <title>A Parts List for Fungal Cellulosomes Revealed by Comparative Genomics.</title>
        <authorList>
            <consortium name="DOE Joint Genome Institute"/>
            <person name="Haitjema C.H."/>
            <person name="Gilmore S.P."/>
            <person name="Henske J.K."/>
            <person name="Solomon K.V."/>
            <person name="De Groot R."/>
            <person name="Kuo A."/>
            <person name="Mondo S.J."/>
            <person name="Salamov A.A."/>
            <person name="Labutti K."/>
            <person name="Zhao Z."/>
            <person name="Chiniquy J."/>
            <person name="Barry K."/>
            <person name="Brewer H.M."/>
            <person name="Purvine S.O."/>
            <person name="Wright A.T."/>
            <person name="Boxma B."/>
            <person name="Van Alen T."/>
            <person name="Hackstein J.H."/>
            <person name="Baker S.E."/>
            <person name="Grigoriev I.V."/>
            <person name="O'Malley M.A."/>
        </authorList>
    </citation>
    <scope>NUCLEOTIDE SEQUENCE [LARGE SCALE GENOMIC DNA]</scope>
    <source>
        <strain evidence="9 10">S4</strain>
    </source>
</reference>
<feature type="transmembrane region" description="Helical" evidence="6">
    <location>
        <begin position="79"/>
        <end position="103"/>
    </location>
</feature>
<feature type="signal peptide" evidence="7">
    <location>
        <begin position="1"/>
        <end position="18"/>
    </location>
</feature>
<dbReference type="AlphaFoldDB" id="A0A1Y1WZH7"/>
<accession>A0A1Y1WZH7</accession>
<dbReference type="InterPro" id="IPR008915">
    <property type="entry name" value="Peptidase_M50"/>
</dbReference>
<evidence type="ECO:0000256" key="6">
    <source>
        <dbReference type="SAM" id="Phobius"/>
    </source>
</evidence>
<comment type="caution">
    <text evidence="9">The sequence shown here is derived from an EMBL/GenBank/DDBJ whole genome shotgun (WGS) entry which is preliminary data.</text>
</comment>
<evidence type="ECO:0000313" key="10">
    <source>
        <dbReference type="Proteomes" id="UP000193944"/>
    </source>
</evidence>
<keyword evidence="2 6" id="KW-0812">Transmembrane</keyword>
<dbReference type="PANTHER" id="PTHR13325">
    <property type="entry name" value="PROTEASE M50 MEMBRANE-BOUND TRANSCRIPTION FACTOR SITE 2 PROTEASE"/>
    <property type="match status" value="1"/>
</dbReference>